<evidence type="ECO:0000313" key="2">
    <source>
        <dbReference type="EMBL" id="PYH96219.1"/>
    </source>
</evidence>
<proteinExistence type="predicted"/>
<protein>
    <submittedName>
        <fullName evidence="2">Uncharacterized protein</fullName>
    </submittedName>
</protein>
<name>A0A319DFX3_9EURO</name>
<organism evidence="2 3">
    <name type="scientific">Aspergillus ellipticus CBS 707.79</name>
    <dbReference type="NCBI Taxonomy" id="1448320"/>
    <lineage>
        <taxon>Eukaryota</taxon>
        <taxon>Fungi</taxon>
        <taxon>Dikarya</taxon>
        <taxon>Ascomycota</taxon>
        <taxon>Pezizomycotina</taxon>
        <taxon>Eurotiomycetes</taxon>
        <taxon>Eurotiomycetidae</taxon>
        <taxon>Eurotiales</taxon>
        <taxon>Aspergillaceae</taxon>
        <taxon>Aspergillus</taxon>
        <taxon>Aspergillus subgen. Circumdati</taxon>
    </lineage>
</organism>
<gene>
    <name evidence="2" type="ORF">BO71DRAFT_182419</name>
</gene>
<dbReference type="VEuPathDB" id="FungiDB:BO71DRAFT_182419"/>
<dbReference type="AlphaFoldDB" id="A0A319DFX3"/>
<dbReference type="EMBL" id="KZ825840">
    <property type="protein sequence ID" value="PYH96219.1"/>
    <property type="molecule type" value="Genomic_DNA"/>
</dbReference>
<dbReference type="Proteomes" id="UP000247810">
    <property type="component" value="Unassembled WGS sequence"/>
</dbReference>
<feature type="transmembrane region" description="Helical" evidence="1">
    <location>
        <begin position="23"/>
        <end position="45"/>
    </location>
</feature>
<evidence type="ECO:0000313" key="3">
    <source>
        <dbReference type="Proteomes" id="UP000247810"/>
    </source>
</evidence>
<evidence type="ECO:0000256" key="1">
    <source>
        <dbReference type="SAM" id="Phobius"/>
    </source>
</evidence>
<keyword evidence="1" id="KW-0472">Membrane</keyword>
<accession>A0A319DFX3</accession>
<sequence>MITGRPIRFWANKDQLFPLDETFFSGPLFLFSFLTLIGARSVIILQRTSPMTYWLAPAAAPDADRLLNLHQQEIISANGRPGGGIIWLVCFG</sequence>
<reference evidence="2 3" key="1">
    <citation type="submission" date="2018-02" db="EMBL/GenBank/DDBJ databases">
        <title>The genomes of Aspergillus section Nigri reveals drivers in fungal speciation.</title>
        <authorList>
            <consortium name="DOE Joint Genome Institute"/>
            <person name="Vesth T.C."/>
            <person name="Nybo J."/>
            <person name="Theobald S."/>
            <person name="Brandl J."/>
            <person name="Frisvad J.C."/>
            <person name="Nielsen K.F."/>
            <person name="Lyhne E.K."/>
            <person name="Kogle M.E."/>
            <person name="Kuo A."/>
            <person name="Riley R."/>
            <person name="Clum A."/>
            <person name="Nolan M."/>
            <person name="Lipzen A."/>
            <person name="Salamov A."/>
            <person name="Henrissat B."/>
            <person name="Wiebenga A."/>
            <person name="De vries R.P."/>
            <person name="Grigoriev I.V."/>
            <person name="Mortensen U.H."/>
            <person name="Andersen M.R."/>
            <person name="Baker S.E."/>
        </authorList>
    </citation>
    <scope>NUCLEOTIDE SEQUENCE [LARGE SCALE GENOMIC DNA]</scope>
    <source>
        <strain evidence="2 3">CBS 707.79</strain>
    </source>
</reference>
<keyword evidence="1" id="KW-0812">Transmembrane</keyword>
<keyword evidence="1" id="KW-1133">Transmembrane helix</keyword>
<keyword evidence="3" id="KW-1185">Reference proteome</keyword>